<dbReference type="GO" id="GO:0004514">
    <property type="term" value="F:nicotinate-nucleotide diphosphorylase (carboxylating) activity"/>
    <property type="evidence" value="ECO:0007669"/>
    <property type="project" value="UniProtKB-EC"/>
</dbReference>
<evidence type="ECO:0000259" key="7">
    <source>
        <dbReference type="Pfam" id="PF01729"/>
    </source>
</evidence>
<feature type="domain" description="Quinolinate phosphoribosyl transferase N-terminal" evidence="8">
    <location>
        <begin position="41"/>
        <end position="128"/>
    </location>
</feature>
<dbReference type="InterPro" id="IPR004393">
    <property type="entry name" value="NadC"/>
</dbReference>
<dbReference type="GO" id="GO:0009435">
    <property type="term" value="P:NAD+ biosynthetic process"/>
    <property type="evidence" value="ECO:0007669"/>
    <property type="project" value="UniProtKB-UniPathway"/>
</dbReference>
<protein>
    <recommendedName>
        <fullName evidence="3">nicotinate-nucleotide diphosphorylase (carboxylating)</fullName>
        <ecNumber evidence="3">2.4.2.19</ecNumber>
    </recommendedName>
</protein>
<evidence type="ECO:0000256" key="2">
    <source>
        <dbReference type="ARBA" id="ARBA00009400"/>
    </source>
</evidence>
<dbReference type="EMBL" id="CAEZWE010000011">
    <property type="protein sequence ID" value="CAB4645992.1"/>
    <property type="molecule type" value="Genomic_DNA"/>
</dbReference>
<dbReference type="SUPFAM" id="SSF54675">
    <property type="entry name" value="Nicotinate/Quinolinate PRTase N-terminal domain-like"/>
    <property type="match status" value="1"/>
</dbReference>
<dbReference type="CDD" id="cd01572">
    <property type="entry name" value="QPRTase"/>
    <property type="match status" value="1"/>
</dbReference>
<dbReference type="NCBIfam" id="TIGR00078">
    <property type="entry name" value="nadC"/>
    <property type="match status" value="1"/>
</dbReference>
<keyword evidence="4" id="KW-0662">Pyridine nucleotide biosynthesis</keyword>
<dbReference type="InterPro" id="IPR013785">
    <property type="entry name" value="Aldolase_TIM"/>
</dbReference>
<keyword evidence="6" id="KW-0808">Transferase</keyword>
<organism evidence="9">
    <name type="scientific">freshwater metagenome</name>
    <dbReference type="NCBI Taxonomy" id="449393"/>
    <lineage>
        <taxon>unclassified sequences</taxon>
        <taxon>metagenomes</taxon>
        <taxon>ecological metagenomes</taxon>
    </lineage>
</organism>
<dbReference type="UniPathway" id="UPA00253">
    <property type="reaction ID" value="UER00331"/>
</dbReference>
<feature type="domain" description="Quinolinate phosphoribosyl transferase C-terminal" evidence="7">
    <location>
        <begin position="130"/>
        <end position="301"/>
    </location>
</feature>
<dbReference type="InterPro" id="IPR037128">
    <property type="entry name" value="Quinolinate_PRibosylTase_N_sf"/>
</dbReference>
<comment type="similarity">
    <text evidence="2">Belongs to the NadC/ModD family.</text>
</comment>
<dbReference type="SUPFAM" id="SSF51690">
    <property type="entry name" value="Nicotinate/Quinolinate PRTase C-terminal domain-like"/>
    <property type="match status" value="1"/>
</dbReference>
<dbReference type="InterPro" id="IPR002638">
    <property type="entry name" value="Quinolinate_PRibosylTrfase_C"/>
</dbReference>
<evidence type="ECO:0000256" key="6">
    <source>
        <dbReference type="ARBA" id="ARBA00022679"/>
    </source>
</evidence>
<proteinExistence type="inferred from homology"/>
<dbReference type="PANTHER" id="PTHR32179">
    <property type="entry name" value="NICOTINATE-NUCLEOTIDE PYROPHOSPHORYLASE [CARBOXYLATING]"/>
    <property type="match status" value="1"/>
</dbReference>
<evidence type="ECO:0000256" key="3">
    <source>
        <dbReference type="ARBA" id="ARBA00011944"/>
    </source>
</evidence>
<dbReference type="AlphaFoldDB" id="A0A6J6K9C0"/>
<dbReference type="InterPro" id="IPR027277">
    <property type="entry name" value="NadC/ModD"/>
</dbReference>
<gene>
    <name evidence="9" type="ORF">UFOPK2169_00445</name>
</gene>
<accession>A0A6J6K9C0</accession>
<dbReference type="FunFam" id="3.20.20.70:FF:000030">
    <property type="entry name" value="Nicotinate-nucleotide pyrophosphorylase, carboxylating"/>
    <property type="match status" value="1"/>
</dbReference>
<dbReference type="Gene3D" id="3.20.20.70">
    <property type="entry name" value="Aldolase class I"/>
    <property type="match status" value="1"/>
</dbReference>
<dbReference type="Gene3D" id="3.90.1170.20">
    <property type="entry name" value="Quinolinate phosphoribosyl transferase, N-terminal domain"/>
    <property type="match status" value="1"/>
</dbReference>
<dbReference type="InterPro" id="IPR036068">
    <property type="entry name" value="Nicotinate_pribotase-like_C"/>
</dbReference>
<evidence type="ECO:0000313" key="9">
    <source>
        <dbReference type="EMBL" id="CAB4645992.1"/>
    </source>
</evidence>
<reference evidence="9" key="1">
    <citation type="submission" date="2020-05" db="EMBL/GenBank/DDBJ databases">
        <authorList>
            <person name="Chiriac C."/>
            <person name="Salcher M."/>
            <person name="Ghai R."/>
            <person name="Kavagutti S V."/>
        </authorList>
    </citation>
    <scope>NUCLEOTIDE SEQUENCE</scope>
</reference>
<evidence type="ECO:0000256" key="5">
    <source>
        <dbReference type="ARBA" id="ARBA00022676"/>
    </source>
</evidence>
<keyword evidence="5" id="KW-0328">Glycosyltransferase</keyword>
<dbReference type="Pfam" id="PF02749">
    <property type="entry name" value="QRPTase_N"/>
    <property type="match status" value="1"/>
</dbReference>
<dbReference type="InterPro" id="IPR022412">
    <property type="entry name" value="Quinolinate_PRibosylTrfase_N"/>
</dbReference>
<dbReference type="EC" id="2.4.2.19" evidence="3"/>
<dbReference type="PANTHER" id="PTHR32179:SF3">
    <property type="entry name" value="NICOTINATE-NUCLEOTIDE PYROPHOSPHORYLASE [CARBOXYLATING]"/>
    <property type="match status" value="1"/>
</dbReference>
<sequence length="306" mass="31949">MKMHPLSDALMARLRGQGIDPAYVERVIADTVSEDLDGGIDVTSVATVPVTQRSVVTFGSRANGCLAGVDVAAAVVEMVCGATASSFERVKNDGDRVSKGDVIAKVEAPTQYMLTAERTALNLMCHLSGIATATSQWVDAVAGTGAIIRDTRKTTPGLRVLEKYAVRCGGGQNHRMSLSDAALVKDNHIAAAGGVEQAFFKVREMAANLPIEIEVDDLDQLRVALGAGADVVLLDNMAPDIMREAVAIGIAHEKATGHSVLLEASGGLTLANARAVAETGVHFISVGGLTHSSPILDIGLDFHTIV</sequence>
<name>A0A6J6K9C0_9ZZZZ</name>
<dbReference type="GO" id="GO:0034213">
    <property type="term" value="P:quinolinate catabolic process"/>
    <property type="evidence" value="ECO:0007669"/>
    <property type="project" value="TreeGrafter"/>
</dbReference>
<evidence type="ECO:0000259" key="8">
    <source>
        <dbReference type="Pfam" id="PF02749"/>
    </source>
</evidence>
<dbReference type="GO" id="GO:0005737">
    <property type="term" value="C:cytoplasm"/>
    <property type="evidence" value="ECO:0007669"/>
    <property type="project" value="TreeGrafter"/>
</dbReference>
<dbReference type="Pfam" id="PF01729">
    <property type="entry name" value="QRPTase_C"/>
    <property type="match status" value="1"/>
</dbReference>
<evidence type="ECO:0000256" key="1">
    <source>
        <dbReference type="ARBA" id="ARBA00004893"/>
    </source>
</evidence>
<evidence type="ECO:0000256" key="4">
    <source>
        <dbReference type="ARBA" id="ARBA00022642"/>
    </source>
</evidence>
<comment type="pathway">
    <text evidence="1">Cofactor biosynthesis; NAD(+) biosynthesis; nicotinate D-ribonucleotide from quinolinate: step 1/1.</text>
</comment>
<dbReference type="PIRSF" id="PIRSF006250">
    <property type="entry name" value="NadC_ModD"/>
    <property type="match status" value="1"/>
</dbReference>